<organism evidence="2 3">
    <name type="scientific">Cercospora zeae-maydis SCOH1-5</name>
    <dbReference type="NCBI Taxonomy" id="717836"/>
    <lineage>
        <taxon>Eukaryota</taxon>
        <taxon>Fungi</taxon>
        <taxon>Dikarya</taxon>
        <taxon>Ascomycota</taxon>
        <taxon>Pezizomycotina</taxon>
        <taxon>Dothideomycetes</taxon>
        <taxon>Dothideomycetidae</taxon>
        <taxon>Mycosphaerellales</taxon>
        <taxon>Mycosphaerellaceae</taxon>
        <taxon>Cercospora</taxon>
    </lineage>
</organism>
<sequence>MPSLFGSRRRGSSASRQPLDTNTSYAASVAARAAASGSRPSSSHGLSSAAAAAALRSHTSSPEPVGSIQTKRMVRRGSQSSIGTSSILSGTGRGGLERRGSQSSMTERTFRSPSPGRSNSLVNGAVSPAVDAPPVPAVPQSVQQRSHHRSASVEAPLRLTSPTPSSKVGRSNSMDRKAMSPPPSNRRGARLSNVNEELEASEAQRGVNFSRPRSSQPNSPSSSPTTDKAYTHGTGAWFSEPVSVKNQSSTGSAPSADALAAKMARIQGAQGQSVKKDNYPTSTQGAALRVNTQPTISGTAVTPFVQPQQQMETVMVFDAASRTFVPKLQPRPAAAPPSPVSPQAPRAAPGSYDPHTRTIVPAPLPAKTTSAVELGPPPPRHPARVTPTSSPRDSYLGSSVSSDSPKSDRILQASVNPATPRTIVNRPQRASSLDVPNRNVPSNRGRQVSASPSPQRKPHFSASPVSQATIHDPPPRDISPAKSALKHSPSSSVRANSPVTHFAGQPRPPPSEKSDVTSLYSQDGSSSVKKKKSAHVSFDEQPKEIDAAAAAHPKILARERSPIVDDLDDEDFSKPRPALPIFGSVRRQRDVAEKVTEMAPDRNEHSNDHLIGGILRNANGTTKSESEPMPPVVVSKESASTVSDPDSDVGDLGDDAPIDPATVMVPKKTAGQTAQVHDEPSQKSGVAPIIRDFASPSTTGQQLQPDVPEINLMPPTPGTEDDKSLDNRHSAEIIVPGGWNAETEPEPQAKASTQGDTVPSIAPVLVHTPEEHEPMLASIDEDTDTDEAEFSDAAEEPSEIEGGFASLDAIAVSPINVKASPSAQSGTTSPPDSPTTPKVTKKLNGSAAEDKPSADWGSTTAYWSQLSRQQREQIERDHMSSDDEARPSPAVMKKTRKTTKPAAASSPQGAQKSSPAHRDAKPVQPALKKTMRAQPQPEEVPVEKSYSMRRSMRDGGLSAGSMRSRPSSTSQAPEPRLGSLSKKTMRPQSSAPLSASSAGAAMTNNRASQDGAPSQHTRPHTSASITAAPPTASSRLQKELTHDSDSESSFKKKRRSNAAAGGGISMKRSMRAGPAEQRPSSPDPVRSKGKGSLIRSLSPSGSIFGRKKANDVRESIRSGSVDSGSRMTTMRATQPVKTMRQAPAAAPKQNTSTSRFKSRFVDSDDSEDEPIASRPAFRSRFADSDDEDNDELTPVRGIPRRKGQDDGDSTDLEDSEDESNRRPLPRQRERQKTPLVPDPADVDKAMDAARKKLGMTNGSTSPPSTPQNRNEKQGSTLVQGSLRNSQPPARPQSPDQGTPRKKSFMGSLLRRNRASQHSVMTVSGVPEYDSAAFAQSTSASPPPLPGKKPFDRPQSPPALGKLVRRSSAQTRQQIVRGDSNYSTATEPPARTDSSWPLSDAPPVPVIPADVAQLKGAGDGRPATSDGHAAVRFSEDAIAGKGDGIYSLRTGKKKKFGMLRRAFRLND</sequence>
<feature type="compositionally biased region" description="Basic and acidic residues" evidence="1">
    <location>
        <begin position="1241"/>
        <end position="1250"/>
    </location>
</feature>
<accession>A0A6A6FLA1</accession>
<evidence type="ECO:0000256" key="1">
    <source>
        <dbReference type="SAM" id="MobiDB-lite"/>
    </source>
</evidence>
<feature type="region of interest" description="Disordered" evidence="1">
    <location>
        <begin position="737"/>
        <end position="1406"/>
    </location>
</feature>
<feature type="compositionally biased region" description="Basic and acidic residues" evidence="1">
    <location>
        <begin position="869"/>
        <end position="886"/>
    </location>
</feature>
<feature type="region of interest" description="Disordered" evidence="1">
    <location>
        <begin position="1"/>
        <end position="234"/>
    </location>
</feature>
<feature type="compositionally biased region" description="Polar residues" evidence="1">
    <location>
        <begin position="1002"/>
        <end position="1016"/>
    </location>
</feature>
<feature type="compositionally biased region" description="Polar residues" evidence="1">
    <location>
        <begin position="905"/>
        <end position="914"/>
    </location>
</feature>
<feature type="compositionally biased region" description="Low complexity" evidence="1">
    <location>
        <begin position="210"/>
        <end position="224"/>
    </location>
</feature>
<feature type="compositionally biased region" description="Polar residues" evidence="1">
    <location>
        <begin position="1117"/>
        <end position="1136"/>
    </location>
</feature>
<feature type="compositionally biased region" description="Polar residues" evidence="1">
    <location>
        <begin position="439"/>
        <end position="454"/>
    </location>
</feature>
<feature type="compositionally biased region" description="Polar residues" evidence="1">
    <location>
        <begin position="269"/>
        <end position="286"/>
    </location>
</feature>
<gene>
    <name evidence="2" type="ORF">CERZMDRAFT_96184</name>
</gene>
<feature type="compositionally biased region" description="Low complexity" evidence="1">
    <location>
        <begin position="76"/>
        <end position="90"/>
    </location>
</feature>
<protein>
    <submittedName>
        <fullName evidence="2">Uncharacterized protein</fullName>
    </submittedName>
</protein>
<evidence type="ECO:0000313" key="2">
    <source>
        <dbReference type="EMBL" id="KAF2214160.1"/>
    </source>
</evidence>
<feature type="compositionally biased region" description="Polar residues" evidence="1">
    <location>
        <begin position="1366"/>
        <end position="1396"/>
    </location>
</feature>
<evidence type="ECO:0000313" key="3">
    <source>
        <dbReference type="Proteomes" id="UP000799539"/>
    </source>
</evidence>
<feature type="compositionally biased region" description="Low complexity" evidence="1">
    <location>
        <begin position="825"/>
        <end position="838"/>
    </location>
</feature>
<feature type="region of interest" description="Disordered" evidence="1">
    <location>
        <begin position="327"/>
        <end position="553"/>
    </location>
</feature>
<keyword evidence="3" id="KW-1185">Reference proteome</keyword>
<dbReference type="OrthoDB" id="5423926at2759"/>
<feature type="compositionally biased region" description="Low complexity" evidence="1">
    <location>
        <begin position="384"/>
        <end position="404"/>
    </location>
</feature>
<feature type="region of interest" description="Disordered" evidence="1">
    <location>
        <begin position="696"/>
        <end position="725"/>
    </location>
</feature>
<feature type="compositionally biased region" description="Low complexity" evidence="1">
    <location>
        <begin position="1020"/>
        <end position="1034"/>
    </location>
</feature>
<feature type="region of interest" description="Disordered" evidence="1">
    <location>
        <begin position="264"/>
        <end position="286"/>
    </location>
</feature>
<dbReference type="Proteomes" id="UP000799539">
    <property type="component" value="Unassembled WGS sequence"/>
</dbReference>
<feature type="compositionally biased region" description="Polar residues" evidence="1">
    <location>
        <begin position="1256"/>
        <end position="1287"/>
    </location>
</feature>
<feature type="compositionally biased region" description="Polar residues" evidence="1">
    <location>
        <begin position="856"/>
        <end position="868"/>
    </location>
</feature>
<feature type="compositionally biased region" description="Polar residues" evidence="1">
    <location>
        <begin position="160"/>
        <end position="172"/>
    </location>
</feature>
<feature type="compositionally biased region" description="Acidic residues" evidence="1">
    <location>
        <begin position="645"/>
        <end position="657"/>
    </location>
</feature>
<feature type="compositionally biased region" description="Low complexity" evidence="1">
    <location>
        <begin position="989"/>
        <end position="1001"/>
    </location>
</feature>
<feature type="region of interest" description="Disordered" evidence="1">
    <location>
        <begin position="668"/>
        <end position="687"/>
    </location>
</feature>
<proteinExistence type="predicted"/>
<feature type="compositionally biased region" description="Pro residues" evidence="1">
    <location>
        <begin position="333"/>
        <end position="342"/>
    </location>
</feature>
<feature type="compositionally biased region" description="Acidic residues" evidence="1">
    <location>
        <begin position="779"/>
        <end position="799"/>
    </location>
</feature>
<feature type="compositionally biased region" description="Polar residues" evidence="1">
    <location>
        <begin position="488"/>
        <end position="499"/>
    </location>
</feature>
<feature type="compositionally biased region" description="Basic and acidic residues" evidence="1">
    <location>
        <begin position="1218"/>
        <end position="1232"/>
    </location>
</feature>
<feature type="compositionally biased region" description="Basic and acidic residues" evidence="1">
    <location>
        <begin position="587"/>
        <end position="608"/>
    </location>
</feature>
<feature type="region of interest" description="Disordered" evidence="1">
    <location>
        <begin position="566"/>
        <end position="661"/>
    </location>
</feature>
<feature type="compositionally biased region" description="Acidic residues" evidence="1">
    <location>
        <begin position="1206"/>
        <end position="1217"/>
    </location>
</feature>
<feature type="compositionally biased region" description="Polar residues" evidence="1">
    <location>
        <begin position="101"/>
        <end position="122"/>
    </location>
</feature>
<name>A0A6A6FLA1_9PEZI</name>
<feature type="compositionally biased region" description="Basic and acidic residues" evidence="1">
    <location>
        <begin position="1036"/>
        <end position="1050"/>
    </location>
</feature>
<reference evidence="2" key="1">
    <citation type="journal article" date="2020" name="Stud. Mycol.">
        <title>101 Dothideomycetes genomes: a test case for predicting lifestyles and emergence of pathogens.</title>
        <authorList>
            <person name="Haridas S."/>
            <person name="Albert R."/>
            <person name="Binder M."/>
            <person name="Bloem J."/>
            <person name="Labutti K."/>
            <person name="Salamov A."/>
            <person name="Andreopoulos B."/>
            <person name="Baker S."/>
            <person name="Barry K."/>
            <person name="Bills G."/>
            <person name="Bluhm B."/>
            <person name="Cannon C."/>
            <person name="Castanera R."/>
            <person name="Culley D."/>
            <person name="Daum C."/>
            <person name="Ezra D."/>
            <person name="Gonzalez J."/>
            <person name="Henrissat B."/>
            <person name="Kuo A."/>
            <person name="Liang C."/>
            <person name="Lipzen A."/>
            <person name="Lutzoni F."/>
            <person name="Magnuson J."/>
            <person name="Mondo S."/>
            <person name="Nolan M."/>
            <person name="Ohm R."/>
            <person name="Pangilinan J."/>
            <person name="Park H.-J."/>
            <person name="Ramirez L."/>
            <person name="Alfaro M."/>
            <person name="Sun H."/>
            <person name="Tritt A."/>
            <person name="Yoshinaga Y."/>
            <person name="Zwiers L.-H."/>
            <person name="Turgeon B."/>
            <person name="Goodwin S."/>
            <person name="Spatafora J."/>
            <person name="Crous P."/>
            <person name="Grigoriev I."/>
        </authorList>
    </citation>
    <scope>NUCLEOTIDE SEQUENCE</scope>
    <source>
        <strain evidence="2">SCOH1-5</strain>
    </source>
</reference>
<feature type="compositionally biased region" description="Low complexity" evidence="1">
    <location>
        <begin position="23"/>
        <end position="61"/>
    </location>
</feature>
<dbReference type="EMBL" id="ML992669">
    <property type="protein sequence ID" value="KAF2214160.1"/>
    <property type="molecule type" value="Genomic_DNA"/>
</dbReference>
<feature type="compositionally biased region" description="Basic and acidic residues" evidence="1">
    <location>
        <begin position="537"/>
        <end position="546"/>
    </location>
</feature>